<comment type="caution">
    <text evidence="5">The sequence shown here is derived from an EMBL/GenBank/DDBJ whole genome shotgun (WGS) entry which is preliminary data.</text>
</comment>
<dbReference type="SUPFAM" id="SSF52540">
    <property type="entry name" value="P-loop containing nucleoside triphosphate hydrolases"/>
    <property type="match status" value="1"/>
</dbReference>
<evidence type="ECO:0000313" key="6">
    <source>
        <dbReference type="Proteomes" id="UP001499884"/>
    </source>
</evidence>
<dbReference type="PROSITE" id="PS50893">
    <property type="entry name" value="ABC_TRANSPORTER_2"/>
    <property type="match status" value="1"/>
</dbReference>
<evidence type="ECO:0000313" key="5">
    <source>
        <dbReference type="EMBL" id="GAA3753222.1"/>
    </source>
</evidence>
<proteinExistence type="predicted"/>
<dbReference type="PROSITE" id="PS00211">
    <property type="entry name" value="ABC_TRANSPORTER_1"/>
    <property type="match status" value="1"/>
</dbReference>
<dbReference type="PANTHER" id="PTHR42939">
    <property type="entry name" value="ABC TRANSPORTER ATP-BINDING PROTEIN ALBC-RELATED"/>
    <property type="match status" value="1"/>
</dbReference>
<dbReference type="Gene3D" id="3.40.50.300">
    <property type="entry name" value="P-loop containing nucleotide triphosphate hydrolases"/>
    <property type="match status" value="1"/>
</dbReference>
<evidence type="ECO:0000256" key="1">
    <source>
        <dbReference type="ARBA" id="ARBA00022448"/>
    </source>
</evidence>
<sequence length="249" mass="27286">MPLHFESCTFGYGRRGRPVLSELDVSFASGHTVLLGPNGAGKSTLLALGASACAPRDGAVRLGRLRPVGRRALRSYRRKVSWLPQQPRFLSGMTCREHIAYVGWLKGMSEREAWRAVPRAIERVGLAEKARDKVGTLSGGQRQRLAIAQALVHDAQLLLLDEPTVGLDPLQRRRFLNLLHELRGSVSVIVSTHDITDLDQVFDEVVVVESGALRFQGTVARFESLAEADCPPGRRLESAYAGLLEAGEL</sequence>
<evidence type="ECO:0000256" key="2">
    <source>
        <dbReference type="ARBA" id="ARBA00022741"/>
    </source>
</evidence>
<dbReference type="InterPro" id="IPR003593">
    <property type="entry name" value="AAA+_ATPase"/>
</dbReference>
<keyword evidence="6" id="KW-1185">Reference proteome</keyword>
<keyword evidence="3 5" id="KW-0067">ATP-binding</keyword>
<dbReference type="InterPro" id="IPR027417">
    <property type="entry name" value="P-loop_NTPase"/>
</dbReference>
<evidence type="ECO:0000256" key="3">
    <source>
        <dbReference type="ARBA" id="ARBA00022840"/>
    </source>
</evidence>
<dbReference type="Pfam" id="PF00005">
    <property type="entry name" value="ABC_tran"/>
    <property type="match status" value="1"/>
</dbReference>
<dbReference type="GO" id="GO:0005524">
    <property type="term" value="F:ATP binding"/>
    <property type="evidence" value="ECO:0007669"/>
    <property type="project" value="UniProtKB-KW"/>
</dbReference>
<reference evidence="6" key="1">
    <citation type="journal article" date="2019" name="Int. J. Syst. Evol. Microbiol.">
        <title>The Global Catalogue of Microorganisms (GCM) 10K type strain sequencing project: providing services to taxonomists for standard genome sequencing and annotation.</title>
        <authorList>
            <consortium name="The Broad Institute Genomics Platform"/>
            <consortium name="The Broad Institute Genome Sequencing Center for Infectious Disease"/>
            <person name="Wu L."/>
            <person name="Ma J."/>
        </authorList>
    </citation>
    <scope>NUCLEOTIDE SEQUENCE [LARGE SCALE GENOMIC DNA]</scope>
    <source>
        <strain evidence="6">JCM 30846</strain>
    </source>
</reference>
<dbReference type="EMBL" id="BAABEP010000059">
    <property type="protein sequence ID" value="GAA3753222.1"/>
    <property type="molecule type" value="Genomic_DNA"/>
</dbReference>
<dbReference type="RefSeq" id="WP_345653313.1">
    <property type="nucleotide sequence ID" value="NZ_BAABEP010000059.1"/>
</dbReference>
<accession>A0ABP7G0P7</accession>
<dbReference type="InterPro" id="IPR051782">
    <property type="entry name" value="ABC_Transporter_VariousFunc"/>
</dbReference>
<dbReference type="InterPro" id="IPR003439">
    <property type="entry name" value="ABC_transporter-like_ATP-bd"/>
</dbReference>
<feature type="domain" description="ABC transporter" evidence="4">
    <location>
        <begin position="3"/>
        <end position="235"/>
    </location>
</feature>
<dbReference type="Proteomes" id="UP001499884">
    <property type="component" value="Unassembled WGS sequence"/>
</dbReference>
<dbReference type="InterPro" id="IPR017871">
    <property type="entry name" value="ABC_transporter-like_CS"/>
</dbReference>
<organism evidence="5 6">
    <name type="scientific">Streptomyces tremellae</name>
    <dbReference type="NCBI Taxonomy" id="1124239"/>
    <lineage>
        <taxon>Bacteria</taxon>
        <taxon>Bacillati</taxon>
        <taxon>Actinomycetota</taxon>
        <taxon>Actinomycetes</taxon>
        <taxon>Kitasatosporales</taxon>
        <taxon>Streptomycetaceae</taxon>
        <taxon>Streptomyces</taxon>
    </lineage>
</organism>
<evidence type="ECO:0000259" key="4">
    <source>
        <dbReference type="PROSITE" id="PS50893"/>
    </source>
</evidence>
<protein>
    <submittedName>
        <fullName evidence="5">ABC transporter ATP-binding protein</fullName>
    </submittedName>
</protein>
<dbReference type="SMART" id="SM00382">
    <property type="entry name" value="AAA"/>
    <property type="match status" value="1"/>
</dbReference>
<dbReference type="PANTHER" id="PTHR42939:SF1">
    <property type="entry name" value="ABC TRANSPORTER ATP-BINDING PROTEIN ALBC-RELATED"/>
    <property type="match status" value="1"/>
</dbReference>
<gene>
    <name evidence="5" type="ORF">GCM10023082_55990</name>
</gene>
<keyword evidence="2" id="KW-0547">Nucleotide-binding</keyword>
<keyword evidence="1" id="KW-0813">Transport</keyword>
<name>A0ABP7G0P7_9ACTN</name>